<organism evidence="3 4">
    <name type="scientific">Yinghuangia soli</name>
    <dbReference type="NCBI Taxonomy" id="2908204"/>
    <lineage>
        <taxon>Bacteria</taxon>
        <taxon>Bacillati</taxon>
        <taxon>Actinomycetota</taxon>
        <taxon>Actinomycetes</taxon>
        <taxon>Kitasatosporales</taxon>
        <taxon>Streptomycetaceae</taxon>
        <taxon>Yinghuangia</taxon>
    </lineage>
</organism>
<dbReference type="Proteomes" id="UP001165378">
    <property type="component" value="Unassembled WGS sequence"/>
</dbReference>
<evidence type="ECO:0000256" key="2">
    <source>
        <dbReference type="SAM" id="Phobius"/>
    </source>
</evidence>
<sequence length="96" mass="10499">MASIAGWWAIPAVALLLIVLWTTWRGRTRKPAAMYDTVARYEQFQAVLTRVVDVDLEAHPPTAPQGSVRTAAPQVTRPPRNPNATEPRAAGRGDVP</sequence>
<evidence type="ECO:0000256" key="1">
    <source>
        <dbReference type="SAM" id="MobiDB-lite"/>
    </source>
</evidence>
<gene>
    <name evidence="3" type="ORF">LZ495_22120</name>
</gene>
<comment type="caution">
    <text evidence="3">The sequence shown here is derived from an EMBL/GenBank/DDBJ whole genome shotgun (WGS) entry which is preliminary data.</text>
</comment>
<reference evidence="3" key="1">
    <citation type="submission" date="2022-01" db="EMBL/GenBank/DDBJ databases">
        <title>Genome-Based Taxonomic Classification of the Phylum Actinobacteria.</title>
        <authorList>
            <person name="Gao Y."/>
        </authorList>
    </citation>
    <scope>NUCLEOTIDE SEQUENCE</scope>
    <source>
        <strain evidence="3">KLBMP 8922</strain>
    </source>
</reference>
<evidence type="ECO:0000313" key="3">
    <source>
        <dbReference type="EMBL" id="MCF2529899.1"/>
    </source>
</evidence>
<accession>A0AA41Q3S4</accession>
<keyword evidence="2" id="KW-0812">Transmembrane</keyword>
<feature type="transmembrane region" description="Helical" evidence="2">
    <location>
        <begin position="6"/>
        <end position="24"/>
    </location>
</feature>
<feature type="region of interest" description="Disordered" evidence="1">
    <location>
        <begin position="58"/>
        <end position="96"/>
    </location>
</feature>
<keyword evidence="4" id="KW-1185">Reference proteome</keyword>
<keyword evidence="2" id="KW-0472">Membrane</keyword>
<dbReference type="AlphaFoldDB" id="A0AA41Q3S4"/>
<keyword evidence="2" id="KW-1133">Transmembrane helix</keyword>
<dbReference type="EMBL" id="JAKFHA010000013">
    <property type="protein sequence ID" value="MCF2529899.1"/>
    <property type="molecule type" value="Genomic_DNA"/>
</dbReference>
<dbReference type="RefSeq" id="WP_235054524.1">
    <property type="nucleotide sequence ID" value="NZ_JAKFHA010000013.1"/>
</dbReference>
<protein>
    <submittedName>
        <fullName evidence="3">Uncharacterized protein</fullName>
    </submittedName>
</protein>
<name>A0AA41Q3S4_9ACTN</name>
<evidence type="ECO:0000313" key="4">
    <source>
        <dbReference type="Proteomes" id="UP001165378"/>
    </source>
</evidence>
<proteinExistence type="predicted"/>